<dbReference type="OrthoDB" id="3359487at2759"/>
<sequence length="86" mass="9980">IVLMDYVDLAFTTSLLNKEQLNPAIHATLGLTKHTLNKYYSSIDLSKLYQIMMVLHPHHTADYFKQAAWMAEWILTAQDLVHDTFE</sequence>
<keyword evidence="2" id="KW-1185">Reference proteome</keyword>
<evidence type="ECO:0000313" key="2">
    <source>
        <dbReference type="Proteomes" id="UP000053989"/>
    </source>
</evidence>
<evidence type="ECO:0000313" key="1">
    <source>
        <dbReference type="EMBL" id="KIM61398.1"/>
    </source>
</evidence>
<proteinExistence type="predicted"/>
<dbReference type="InParanoid" id="A0A0C2ZIE4"/>
<reference evidence="1 2" key="1">
    <citation type="submission" date="2014-04" db="EMBL/GenBank/DDBJ databases">
        <authorList>
            <consortium name="DOE Joint Genome Institute"/>
            <person name="Kuo A."/>
            <person name="Kohler A."/>
            <person name="Nagy L.G."/>
            <person name="Floudas D."/>
            <person name="Copeland A."/>
            <person name="Barry K.W."/>
            <person name="Cichocki N."/>
            <person name="Veneault-Fourrey C."/>
            <person name="LaButti K."/>
            <person name="Lindquist E.A."/>
            <person name="Lipzen A."/>
            <person name="Lundell T."/>
            <person name="Morin E."/>
            <person name="Murat C."/>
            <person name="Sun H."/>
            <person name="Tunlid A."/>
            <person name="Henrissat B."/>
            <person name="Grigoriev I.V."/>
            <person name="Hibbett D.S."/>
            <person name="Martin F."/>
            <person name="Nordberg H.P."/>
            <person name="Cantor M.N."/>
            <person name="Hua S.X."/>
        </authorList>
    </citation>
    <scope>NUCLEOTIDE SEQUENCE [LARGE SCALE GENOMIC DNA]</scope>
    <source>
        <strain evidence="1 2">Foug A</strain>
    </source>
</reference>
<organism evidence="1 2">
    <name type="scientific">Scleroderma citrinum Foug A</name>
    <dbReference type="NCBI Taxonomy" id="1036808"/>
    <lineage>
        <taxon>Eukaryota</taxon>
        <taxon>Fungi</taxon>
        <taxon>Dikarya</taxon>
        <taxon>Basidiomycota</taxon>
        <taxon>Agaricomycotina</taxon>
        <taxon>Agaricomycetes</taxon>
        <taxon>Agaricomycetidae</taxon>
        <taxon>Boletales</taxon>
        <taxon>Sclerodermatineae</taxon>
        <taxon>Sclerodermataceae</taxon>
        <taxon>Scleroderma</taxon>
    </lineage>
</organism>
<dbReference type="EMBL" id="KN822052">
    <property type="protein sequence ID" value="KIM61398.1"/>
    <property type="molecule type" value="Genomic_DNA"/>
</dbReference>
<protein>
    <submittedName>
        <fullName evidence="1">Uncharacterized protein</fullName>
    </submittedName>
</protein>
<dbReference type="Proteomes" id="UP000053989">
    <property type="component" value="Unassembled WGS sequence"/>
</dbReference>
<feature type="non-terminal residue" evidence="1">
    <location>
        <position position="1"/>
    </location>
</feature>
<reference evidence="2" key="2">
    <citation type="submission" date="2015-01" db="EMBL/GenBank/DDBJ databases">
        <title>Evolutionary Origins and Diversification of the Mycorrhizal Mutualists.</title>
        <authorList>
            <consortium name="DOE Joint Genome Institute"/>
            <consortium name="Mycorrhizal Genomics Consortium"/>
            <person name="Kohler A."/>
            <person name="Kuo A."/>
            <person name="Nagy L.G."/>
            <person name="Floudas D."/>
            <person name="Copeland A."/>
            <person name="Barry K.W."/>
            <person name="Cichocki N."/>
            <person name="Veneault-Fourrey C."/>
            <person name="LaButti K."/>
            <person name="Lindquist E.A."/>
            <person name="Lipzen A."/>
            <person name="Lundell T."/>
            <person name="Morin E."/>
            <person name="Murat C."/>
            <person name="Riley R."/>
            <person name="Ohm R."/>
            <person name="Sun H."/>
            <person name="Tunlid A."/>
            <person name="Henrissat B."/>
            <person name="Grigoriev I.V."/>
            <person name="Hibbett D.S."/>
            <person name="Martin F."/>
        </authorList>
    </citation>
    <scope>NUCLEOTIDE SEQUENCE [LARGE SCALE GENOMIC DNA]</scope>
    <source>
        <strain evidence="2">Foug A</strain>
    </source>
</reference>
<dbReference type="AlphaFoldDB" id="A0A0C2ZIE4"/>
<accession>A0A0C2ZIE4</accession>
<name>A0A0C2ZIE4_9AGAM</name>
<gene>
    <name evidence="1" type="ORF">SCLCIDRAFT_122054</name>
</gene>
<dbReference type="HOGENOM" id="CLU_167272_0_0_1"/>